<reference evidence="3" key="1">
    <citation type="journal article" date="2017" name="Nat. Ecol. Evol.">
        <title>Genome expansion and lineage-specific genetic innovations in the forest pathogenic fungi Armillaria.</title>
        <authorList>
            <person name="Sipos G."/>
            <person name="Prasanna A.N."/>
            <person name="Walter M.C."/>
            <person name="O'Connor E."/>
            <person name="Balint B."/>
            <person name="Krizsan K."/>
            <person name="Kiss B."/>
            <person name="Hess J."/>
            <person name="Varga T."/>
            <person name="Slot J."/>
            <person name="Riley R."/>
            <person name="Boka B."/>
            <person name="Rigling D."/>
            <person name="Barry K."/>
            <person name="Lee J."/>
            <person name="Mihaltcheva S."/>
            <person name="LaButti K."/>
            <person name="Lipzen A."/>
            <person name="Waldron R."/>
            <person name="Moloney N.M."/>
            <person name="Sperisen C."/>
            <person name="Kredics L."/>
            <person name="Vagvoelgyi C."/>
            <person name="Patrignani A."/>
            <person name="Fitzpatrick D."/>
            <person name="Nagy I."/>
            <person name="Doyle S."/>
            <person name="Anderson J.B."/>
            <person name="Grigoriev I.V."/>
            <person name="Gueldener U."/>
            <person name="Muensterkoetter M."/>
            <person name="Nagy L.G."/>
        </authorList>
    </citation>
    <scope>NUCLEOTIDE SEQUENCE [LARGE SCALE GENOMIC DNA]</scope>
    <source>
        <strain evidence="3">Ar21-2</strain>
    </source>
</reference>
<protein>
    <submittedName>
        <fullName evidence="2">Uncharacterized protein</fullName>
    </submittedName>
</protein>
<evidence type="ECO:0000313" key="2">
    <source>
        <dbReference type="EMBL" id="PBK98296.1"/>
    </source>
</evidence>
<evidence type="ECO:0000313" key="3">
    <source>
        <dbReference type="Proteomes" id="UP000217790"/>
    </source>
</evidence>
<dbReference type="Proteomes" id="UP000217790">
    <property type="component" value="Unassembled WGS sequence"/>
</dbReference>
<feature type="region of interest" description="Disordered" evidence="1">
    <location>
        <begin position="66"/>
        <end position="86"/>
    </location>
</feature>
<feature type="region of interest" description="Disordered" evidence="1">
    <location>
        <begin position="1"/>
        <end position="45"/>
    </location>
</feature>
<gene>
    <name evidence="2" type="ORF">ARMGADRAFT_1075153</name>
</gene>
<dbReference type="EMBL" id="KZ293648">
    <property type="protein sequence ID" value="PBK98296.1"/>
    <property type="molecule type" value="Genomic_DNA"/>
</dbReference>
<name>A0A2H3EFX3_ARMGA</name>
<evidence type="ECO:0000256" key="1">
    <source>
        <dbReference type="SAM" id="MobiDB-lite"/>
    </source>
</evidence>
<sequence length="86" mass="9563">MSETNPDQDWAVQALQNQNQPPSPPAMHAGNTTGHNPFRRQDTWHPDYPALGQWIREAITALHQISQSQSIDNATPNDVLPDAPVE</sequence>
<organism evidence="2 3">
    <name type="scientific">Armillaria gallica</name>
    <name type="common">Bulbous honey fungus</name>
    <name type="synonym">Armillaria bulbosa</name>
    <dbReference type="NCBI Taxonomy" id="47427"/>
    <lineage>
        <taxon>Eukaryota</taxon>
        <taxon>Fungi</taxon>
        <taxon>Dikarya</taxon>
        <taxon>Basidiomycota</taxon>
        <taxon>Agaricomycotina</taxon>
        <taxon>Agaricomycetes</taxon>
        <taxon>Agaricomycetidae</taxon>
        <taxon>Agaricales</taxon>
        <taxon>Marasmiineae</taxon>
        <taxon>Physalacriaceae</taxon>
        <taxon>Armillaria</taxon>
    </lineage>
</organism>
<keyword evidence="3" id="KW-1185">Reference proteome</keyword>
<proteinExistence type="predicted"/>
<dbReference type="AlphaFoldDB" id="A0A2H3EFX3"/>
<accession>A0A2H3EFX3</accession>
<feature type="compositionally biased region" description="Polar residues" evidence="1">
    <location>
        <begin position="66"/>
        <end position="76"/>
    </location>
</feature>
<dbReference type="InParanoid" id="A0A2H3EFX3"/>